<proteinExistence type="predicted"/>
<evidence type="ECO:0000313" key="2">
    <source>
        <dbReference type="EMBL" id="HEB94965.1"/>
    </source>
</evidence>
<organism evidence="2">
    <name type="scientific">Sedimenticola thiotaurini</name>
    <dbReference type="NCBI Taxonomy" id="1543721"/>
    <lineage>
        <taxon>Bacteria</taxon>
        <taxon>Pseudomonadati</taxon>
        <taxon>Pseudomonadota</taxon>
        <taxon>Gammaproteobacteria</taxon>
        <taxon>Chromatiales</taxon>
        <taxon>Sedimenticolaceae</taxon>
        <taxon>Sedimenticola</taxon>
    </lineage>
</organism>
<dbReference type="AlphaFoldDB" id="A0A831RL25"/>
<comment type="caution">
    <text evidence="2">The sequence shown here is derived from an EMBL/GenBank/DDBJ whole genome shotgun (WGS) entry which is preliminary data.</text>
</comment>
<sequence length="63" mass="7042">MQQSLARGLVFDIPIISILTICWNNSRVEGRGPRAEGRGLRAEGREPRAEGREPRAEGRGQRN</sequence>
<dbReference type="Proteomes" id="UP000886251">
    <property type="component" value="Unassembled WGS sequence"/>
</dbReference>
<feature type="region of interest" description="Disordered" evidence="1">
    <location>
        <begin position="28"/>
        <end position="63"/>
    </location>
</feature>
<evidence type="ECO:0000256" key="1">
    <source>
        <dbReference type="SAM" id="MobiDB-lite"/>
    </source>
</evidence>
<dbReference type="EMBL" id="DRKP01000010">
    <property type="protein sequence ID" value="HEB94965.1"/>
    <property type="molecule type" value="Genomic_DNA"/>
</dbReference>
<name>A0A831RL25_9GAMM</name>
<reference evidence="2" key="1">
    <citation type="journal article" date="2020" name="mSystems">
        <title>Genome- and Community-Level Interaction Insights into Carbon Utilization and Element Cycling Functions of Hydrothermarchaeota in Hydrothermal Sediment.</title>
        <authorList>
            <person name="Zhou Z."/>
            <person name="Liu Y."/>
            <person name="Xu W."/>
            <person name="Pan J."/>
            <person name="Luo Z.H."/>
            <person name="Li M."/>
        </authorList>
    </citation>
    <scope>NUCLEOTIDE SEQUENCE [LARGE SCALE GENOMIC DNA]</scope>
    <source>
        <strain evidence="2">HyVt-443</strain>
    </source>
</reference>
<gene>
    <name evidence="2" type="ORF">ENI96_00875</name>
</gene>
<accession>A0A831RL25</accession>
<protein>
    <submittedName>
        <fullName evidence="2">Uncharacterized protein</fullName>
    </submittedName>
</protein>